<dbReference type="Pfam" id="PF20797">
    <property type="entry name" value="HepT-like_2"/>
    <property type="match status" value="1"/>
</dbReference>
<reference evidence="2 3" key="1">
    <citation type="journal article" date="2012" name="BMC Genomics">
        <title>Genome-guided analysis of physiological and morphological traits of the fermentative acetate oxidizer Thermacetogenium phaeum.</title>
        <authorList>
            <person name="Oehler D."/>
            <person name="Poehlein A."/>
            <person name="Leimbach A."/>
            <person name="Muller N."/>
            <person name="Daniel R."/>
            <person name="Gottschalk G."/>
            <person name="Schink B."/>
        </authorList>
    </citation>
    <scope>NUCLEOTIDE SEQUENCE [LARGE SCALE GENOMIC DNA]</scope>
    <source>
        <strain evidence="3">ATCC BAA-254 / DSM 26808 / PB</strain>
    </source>
</reference>
<organism evidence="2 3">
    <name type="scientific">Thermacetogenium phaeum (strain ATCC BAA-254 / DSM 26808 / PB)</name>
    <dbReference type="NCBI Taxonomy" id="1089553"/>
    <lineage>
        <taxon>Bacteria</taxon>
        <taxon>Bacillati</taxon>
        <taxon>Bacillota</taxon>
        <taxon>Clostridia</taxon>
        <taxon>Thermoanaerobacterales</taxon>
        <taxon>Thermoanaerobacteraceae</taxon>
        <taxon>Thermacetogenium</taxon>
    </lineage>
</organism>
<sequence>MKKKFLALAGRIRDELAEIQQAVDRARAGWERYQLTGDDFYLDSVAFNLHSFYTGLERIFEQISINVEHSKPEGQNWHQELLRQMAVEIELIRPSVISRETRFSLDEYRGFRHIVRNIYTFHLSPKRIKPLVDNLVEVWERTKGELERFLLFIEARCSEKLTTVEHGRMNTCNGKTGKSM</sequence>
<dbReference type="STRING" id="1089553.Tph_c19370"/>
<protein>
    <recommendedName>
        <fullName evidence="1">HepT-like domain-containing protein</fullName>
    </recommendedName>
</protein>
<dbReference type="AlphaFoldDB" id="K4LGI7"/>
<dbReference type="RefSeq" id="WP_015051008.1">
    <property type="nucleotide sequence ID" value="NC_018870.1"/>
</dbReference>
<dbReference type="eggNOG" id="COG3007">
    <property type="taxonomic scope" value="Bacteria"/>
</dbReference>
<keyword evidence="3" id="KW-1185">Reference proteome</keyword>
<gene>
    <name evidence="2" type="ordered locus">Tph_c19370</name>
</gene>
<evidence type="ECO:0000259" key="1">
    <source>
        <dbReference type="Pfam" id="PF20797"/>
    </source>
</evidence>
<dbReference type="EMBL" id="CP003732">
    <property type="protein sequence ID" value="AFV12131.1"/>
    <property type="molecule type" value="Genomic_DNA"/>
</dbReference>
<feature type="domain" description="HepT-like" evidence="1">
    <location>
        <begin position="45"/>
        <end position="150"/>
    </location>
</feature>
<dbReference type="Proteomes" id="UP000000467">
    <property type="component" value="Chromosome"/>
</dbReference>
<proteinExistence type="predicted"/>
<evidence type="ECO:0000313" key="2">
    <source>
        <dbReference type="EMBL" id="AFV12131.1"/>
    </source>
</evidence>
<dbReference type="HOGENOM" id="CLU_131990_0_0_9"/>
<evidence type="ECO:0000313" key="3">
    <source>
        <dbReference type="Proteomes" id="UP000000467"/>
    </source>
</evidence>
<accession>K4LGI7</accession>
<name>K4LGI7_THEPS</name>
<dbReference type="InterPro" id="IPR048769">
    <property type="entry name" value="HepT-like_dom"/>
</dbReference>
<dbReference type="KEGG" id="tpz:Tph_c19370"/>